<protein>
    <submittedName>
        <fullName evidence="2">Uncharacterized protein</fullName>
    </submittedName>
</protein>
<organism evidence="2 3">
    <name type="scientific">Pseudomonas brassicae</name>
    <dbReference type="NCBI Taxonomy" id="2708063"/>
    <lineage>
        <taxon>Bacteria</taxon>
        <taxon>Pseudomonadati</taxon>
        <taxon>Pseudomonadota</taxon>
        <taxon>Gammaproteobacteria</taxon>
        <taxon>Pseudomonadales</taxon>
        <taxon>Pseudomonadaceae</taxon>
        <taxon>Pseudomonas</taxon>
    </lineage>
</organism>
<sequence>NIDQAITGHTTAQRQAGVLGALQSAINTLFNATLLKGRRGRPRAHRGRRSACRRPHEHTGPADP</sequence>
<dbReference type="EMBL" id="JAAHBV010000674">
    <property type="protein sequence ID" value="NER62176.1"/>
    <property type="molecule type" value="Genomic_DNA"/>
</dbReference>
<accession>A0A6M0CXB9</accession>
<proteinExistence type="predicted"/>
<reference evidence="2 3" key="1">
    <citation type="submission" date="2020-02" db="EMBL/GenBank/DDBJ databases">
        <title>Broccoli isolated Pseudomonas sp.</title>
        <authorList>
            <person name="Fujikawa T."/>
            <person name="Sawada H."/>
        </authorList>
    </citation>
    <scope>NUCLEOTIDE SEQUENCE [LARGE SCALE GENOMIC DNA]</scope>
    <source>
        <strain evidence="2 3">MAFF212428</strain>
    </source>
</reference>
<evidence type="ECO:0000256" key="1">
    <source>
        <dbReference type="SAM" id="MobiDB-lite"/>
    </source>
</evidence>
<gene>
    <name evidence="2" type="ORF">G3435_23850</name>
</gene>
<comment type="caution">
    <text evidence="2">The sequence shown here is derived from an EMBL/GenBank/DDBJ whole genome shotgun (WGS) entry which is preliminary data.</text>
</comment>
<name>A0A6M0CXB9_9PSED</name>
<feature type="non-terminal residue" evidence="2">
    <location>
        <position position="1"/>
    </location>
</feature>
<dbReference type="Proteomes" id="UP000480410">
    <property type="component" value="Unassembled WGS sequence"/>
</dbReference>
<evidence type="ECO:0000313" key="2">
    <source>
        <dbReference type="EMBL" id="NER62176.1"/>
    </source>
</evidence>
<feature type="compositionally biased region" description="Basic residues" evidence="1">
    <location>
        <begin position="37"/>
        <end position="56"/>
    </location>
</feature>
<feature type="region of interest" description="Disordered" evidence="1">
    <location>
        <begin position="37"/>
        <end position="64"/>
    </location>
</feature>
<dbReference type="AlphaFoldDB" id="A0A6M0CXB9"/>
<evidence type="ECO:0000313" key="3">
    <source>
        <dbReference type="Proteomes" id="UP000480410"/>
    </source>
</evidence>